<dbReference type="InterPro" id="IPR050500">
    <property type="entry name" value="Phos_Acetyltrans/Butyryltrans"/>
</dbReference>
<evidence type="ECO:0000256" key="3">
    <source>
        <dbReference type="ARBA" id="ARBA00022679"/>
    </source>
</evidence>
<dbReference type="AlphaFoldDB" id="A0A7X1AY46"/>
<comment type="similarity">
    <text evidence="2">Belongs to the phosphate acetyltransferase and butyryltransferase family.</text>
</comment>
<dbReference type="Gene3D" id="3.40.50.10750">
    <property type="entry name" value="Isocitrate/Isopropylmalate dehydrogenase-like"/>
    <property type="match status" value="1"/>
</dbReference>
<dbReference type="EMBL" id="JACHVA010000040">
    <property type="protein sequence ID" value="MBC2600975.1"/>
    <property type="molecule type" value="Genomic_DNA"/>
</dbReference>
<evidence type="ECO:0000256" key="2">
    <source>
        <dbReference type="ARBA" id="ARBA00005656"/>
    </source>
</evidence>
<reference evidence="6 7" key="1">
    <citation type="submission" date="2020-07" db="EMBL/GenBank/DDBJ databases">
        <authorList>
            <person name="Feng X."/>
        </authorList>
    </citation>
    <scope>NUCLEOTIDE SEQUENCE [LARGE SCALE GENOMIC DNA]</scope>
    <source>
        <strain evidence="6 7">JCM14086</strain>
    </source>
</reference>
<name>A0A7X1AY46_9BACT</name>
<evidence type="ECO:0000313" key="6">
    <source>
        <dbReference type="EMBL" id="MBC2600975.1"/>
    </source>
</evidence>
<dbReference type="PANTHER" id="PTHR43356">
    <property type="entry name" value="PHOSPHATE ACETYLTRANSFERASE"/>
    <property type="match status" value="1"/>
</dbReference>
<organism evidence="6 7">
    <name type="scientific">Puniceicoccus vermicola</name>
    <dbReference type="NCBI Taxonomy" id="388746"/>
    <lineage>
        <taxon>Bacteria</taxon>
        <taxon>Pseudomonadati</taxon>
        <taxon>Verrucomicrobiota</taxon>
        <taxon>Opitutia</taxon>
        <taxon>Puniceicoccales</taxon>
        <taxon>Puniceicoccaceae</taxon>
        <taxon>Puniceicoccus</taxon>
    </lineage>
</organism>
<gene>
    <name evidence="6" type="ORF">H5P30_04190</name>
</gene>
<dbReference type="GO" id="GO:0008959">
    <property type="term" value="F:phosphate acetyltransferase activity"/>
    <property type="evidence" value="ECO:0007669"/>
    <property type="project" value="UniProtKB-EC"/>
</dbReference>
<dbReference type="Proteomes" id="UP000525652">
    <property type="component" value="Unassembled WGS sequence"/>
</dbReference>
<dbReference type="SUPFAM" id="SSF53659">
    <property type="entry name" value="Isocitrate/Isopropylmalate dehydrogenase-like"/>
    <property type="match status" value="1"/>
</dbReference>
<dbReference type="Pfam" id="PF01515">
    <property type="entry name" value="PTA_PTB"/>
    <property type="match status" value="1"/>
</dbReference>
<dbReference type="InterPro" id="IPR012147">
    <property type="entry name" value="P_Ac_Bu_trans"/>
</dbReference>
<keyword evidence="3 6" id="KW-0808">Transferase</keyword>
<sequence length="347" mass="38078">MPLIQKLTEKLARHPKRIVFPEGSDPRIIQAARLFASRQLGVPILLGDRALIKSNARRLGISLDHIRLIEPQRSDEFESFVERFQGLRRFRGLSQKECHEYVAETNYFATMMLATMQADAILSGATSSASSAIRPLLKIIPKQEGVQTISSLQILDFDEDSHRSELFLSDCAVVPDPSPEQLTDIALTAAHLRTHLTNEVARVAMLSYTTKNTNSRNPSVLKVRSATEMAQKRVLENKWSFKIDGDLQVDAALDPATADTKQVGGDVAGRANVLIFPDLNSGNISSKMIQILGGAHCYGHILSGLSRPAAEISRGASAHDIFGTAVLVCAQAIERSFLYPMETKGSE</sequence>
<comment type="caution">
    <text evidence="6">The sequence shown here is derived from an EMBL/GenBank/DDBJ whole genome shotgun (WGS) entry which is preliminary data.</text>
</comment>
<evidence type="ECO:0000259" key="5">
    <source>
        <dbReference type="Pfam" id="PF01515"/>
    </source>
</evidence>
<evidence type="ECO:0000256" key="1">
    <source>
        <dbReference type="ARBA" id="ARBA00000705"/>
    </source>
</evidence>
<dbReference type="InterPro" id="IPR002505">
    <property type="entry name" value="PTA_PTB"/>
</dbReference>
<dbReference type="Gene3D" id="3.40.50.10950">
    <property type="match status" value="1"/>
</dbReference>
<dbReference type="PANTHER" id="PTHR43356:SF3">
    <property type="entry name" value="PHOSPHATE ACETYLTRANSFERASE"/>
    <property type="match status" value="1"/>
</dbReference>
<dbReference type="RefSeq" id="WP_185691707.1">
    <property type="nucleotide sequence ID" value="NZ_JACHVA010000040.1"/>
</dbReference>
<dbReference type="InterPro" id="IPR042112">
    <property type="entry name" value="P_AcTrfase_dom2"/>
</dbReference>
<proteinExistence type="inferred from homology"/>
<dbReference type="InterPro" id="IPR042113">
    <property type="entry name" value="P_AcTrfase_dom1"/>
</dbReference>
<feature type="domain" description="Phosphate acetyl/butaryl transferase" evidence="5">
    <location>
        <begin position="4"/>
        <end position="328"/>
    </location>
</feature>
<evidence type="ECO:0000313" key="7">
    <source>
        <dbReference type="Proteomes" id="UP000525652"/>
    </source>
</evidence>
<evidence type="ECO:0000256" key="4">
    <source>
        <dbReference type="ARBA" id="ARBA00023315"/>
    </source>
</evidence>
<dbReference type="PIRSF" id="PIRSF000428">
    <property type="entry name" value="P_Ac_trans"/>
    <property type="match status" value="1"/>
</dbReference>
<comment type="catalytic activity">
    <reaction evidence="1">
        <text>acetyl-CoA + phosphate = acetyl phosphate + CoA</text>
        <dbReference type="Rhea" id="RHEA:19521"/>
        <dbReference type="ChEBI" id="CHEBI:22191"/>
        <dbReference type="ChEBI" id="CHEBI:43474"/>
        <dbReference type="ChEBI" id="CHEBI:57287"/>
        <dbReference type="ChEBI" id="CHEBI:57288"/>
        <dbReference type="EC" id="2.3.1.8"/>
    </reaction>
</comment>
<keyword evidence="4" id="KW-0012">Acyltransferase</keyword>
<keyword evidence="7" id="KW-1185">Reference proteome</keyword>
<protein>
    <submittedName>
        <fullName evidence="6">Phosphate acetyltransferase</fullName>
    </submittedName>
</protein>
<accession>A0A7X1AY46</accession>